<protein>
    <recommendedName>
        <fullName evidence="3">Transcription factor VHR1</fullName>
    </recommendedName>
</protein>
<gene>
    <name evidence="1" type="ORF">C6P45_005324</name>
</gene>
<evidence type="ECO:0008006" key="3">
    <source>
        <dbReference type="Google" id="ProtNLM"/>
    </source>
</evidence>
<dbReference type="EMBL" id="PUHR01000009">
    <property type="protein sequence ID" value="KAG0671718.1"/>
    <property type="molecule type" value="Genomic_DNA"/>
</dbReference>
<sequence length="643" mass="72437">MSTMDYSRVANTTGRSSAFMKYRLNKYTASSSGTTHKIREHLNFKDEMKWKRFSNRRLELIDKFKLSKVKASEQDQNIKQIANILRTEFDYPDETLGDFEKLVTAAVQSVRRNRKRSMKRRAAAAAAAASMSNSSMNGAQMMPSFMTANGTPTTLRSSMNFHNSDHSINYGNYSQASIPNTYIQTPMGYSQPMSQYVTDPIYQTPNVQPNLFIYQNVPGSRSISGSNVTPTMPMMAQNNDHLSYQWMGNGNNQQQYGSMAVPMTVNMPMQNSMDLSIKSAISLNSQSQQEQNYDTTLKGLISSLISNVSNGKPDRSAIPVHLREALINGVRHSKTCFEISQSAAPIKSFEDLKLSGEMALRDSVSFVVQNYFPQLISTSLEFATAKVCSPQTLSALAIELFDSSVRYNMTQLPIVEVQNELLYLVLGAIIKDFGYDPNYLPLADIIHEKLREDYPQDAGIRLVNNKPVELPLADQIASKQETTKALPEEFHFKKINIDYKGQKQFFIFKSSDKKSITIMDILENCRAKFDIPEEEVNNLAIYYNKQLIVNDIKLSNIFVSLSDTDEFSIEIKSLNTTEETKVPRYIQSPISTKLNLATPVLNIHERSNTNDLNITLPPMVVNKFNQNSFGNGTLPRPLLPVAK</sequence>
<dbReference type="AlphaFoldDB" id="A0A9P6WE02"/>
<keyword evidence="2" id="KW-1185">Reference proteome</keyword>
<comment type="caution">
    <text evidence="1">The sequence shown here is derived from an EMBL/GenBank/DDBJ whole genome shotgun (WGS) entry which is preliminary data.</text>
</comment>
<name>A0A9P6WE02_MAUEX</name>
<accession>A0A9P6WE02</accession>
<dbReference type="Proteomes" id="UP000750334">
    <property type="component" value="Unassembled WGS sequence"/>
</dbReference>
<reference evidence="1 2" key="1">
    <citation type="submission" date="2020-11" db="EMBL/GenBank/DDBJ databases">
        <title>Kefir isolates.</title>
        <authorList>
            <person name="Marcisauskas S."/>
            <person name="Kim Y."/>
            <person name="Blasche S."/>
        </authorList>
    </citation>
    <scope>NUCLEOTIDE SEQUENCE [LARGE SCALE GENOMIC DNA]</scope>
    <source>
        <strain evidence="1 2">OG2</strain>
    </source>
</reference>
<organism evidence="1 2">
    <name type="scientific">Maudiozyma exigua</name>
    <name type="common">Yeast</name>
    <name type="synonym">Kazachstania exigua</name>
    <dbReference type="NCBI Taxonomy" id="34358"/>
    <lineage>
        <taxon>Eukaryota</taxon>
        <taxon>Fungi</taxon>
        <taxon>Dikarya</taxon>
        <taxon>Ascomycota</taxon>
        <taxon>Saccharomycotina</taxon>
        <taxon>Saccharomycetes</taxon>
        <taxon>Saccharomycetales</taxon>
        <taxon>Saccharomycetaceae</taxon>
        <taxon>Maudiozyma</taxon>
    </lineage>
</organism>
<evidence type="ECO:0000313" key="1">
    <source>
        <dbReference type="EMBL" id="KAG0671718.1"/>
    </source>
</evidence>
<dbReference type="OrthoDB" id="4089008at2759"/>
<evidence type="ECO:0000313" key="2">
    <source>
        <dbReference type="Proteomes" id="UP000750334"/>
    </source>
</evidence>
<dbReference type="Pfam" id="PF04001">
    <property type="entry name" value="Vhr1"/>
    <property type="match status" value="1"/>
</dbReference>
<dbReference type="InterPro" id="IPR007147">
    <property type="entry name" value="TF_Vhr"/>
</dbReference>
<proteinExistence type="predicted"/>